<dbReference type="Pfam" id="PF00172">
    <property type="entry name" value="Zn_clus"/>
    <property type="match status" value="1"/>
</dbReference>
<name>A0A1J7JKK3_9PEZI</name>
<dbReference type="InterPro" id="IPR050987">
    <property type="entry name" value="AtrR-like"/>
</dbReference>
<feature type="region of interest" description="Disordered" evidence="5">
    <location>
        <begin position="103"/>
        <end position="159"/>
    </location>
</feature>
<dbReference type="CDD" id="cd00067">
    <property type="entry name" value="GAL4"/>
    <property type="match status" value="1"/>
</dbReference>
<feature type="compositionally biased region" description="Polar residues" evidence="5">
    <location>
        <begin position="145"/>
        <end position="159"/>
    </location>
</feature>
<dbReference type="Proteomes" id="UP000182658">
    <property type="component" value="Unassembled WGS sequence"/>
</dbReference>
<evidence type="ECO:0000259" key="6">
    <source>
        <dbReference type="PROSITE" id="PS50048"/>
    </source>
</evidence>
<dbReference type="GO" id="GO:0005634">
    <property type="term" value="C:nucleus"/>
    <property type="evidence" value="ECO:0007669"/>
    <property type="project" value="UniProtKB-SubCell"/>
</dbReference>
<dbReference type="InterPro" id="IPR007219">
    <property type="entry name" value="XnlR_reg_dom"/>
</dbReference>
<dbReference type="PROSITE" id="PS00463">
    <property type="entry name" value="ZN2_CY6_FUNGAL_1"/>
    <property type="match status" value="1"/>
</dbReference>
<feature type="compositionally biased region" description="Gly residues" evidence="5">
    <location>
        <begin position="1"/>
        <end position="23"/>
    </location>
</feature>
<dbReference type="Pfam" id="PF04082">
    <property type="entry name" value="Fungal_trans"/>
    <property type="match status" value="1"/>
</dbReference>
<dbReference type="OrthoDB" id="3364175at2759"/>
<dbReference type="STRING" id="1408157.A0A1J7JKK3"/>
<feature type="compositionally biased region" description="Basic residues" evidence="5">
    <location>
        <begin position="25"/>
        <end position="34"/>
    </location>
</feature>
<feature type="region of interest" description="Disordered" evidence="5">
    <location>
        <begin position="1"/>
        <end position="34"/>
    </location>
</feature>
<evidence type="ECO:0000256" key="4">
    <source>
        <dbReference type="ARBA" id="ARBA00023242"/>
    </source>
</evidence>
<keyword evidence="3" id="KW-0238">DNA-binding</keyword>
<organism evidence="7 8">
    <name type="scientific">Coniochaeta ligniaria NRRL 30616</name>
    <dbReference type="NCBI Taxonomy" id="1408157"/>
    <lineage>
        <taxon>Eukaryota</taxon>
        <taxon>Fungi</taxon>
        <taxon>Dikarya</taxon>
        <taxon>Ascomycota</taxon>
        <taxon>Pezizomycotina</taxon>
        <taxon>Sordariomycetes</taxon>
        <taxon>Sordariomycetidae</taxon>
        <taxon>Coniochaetales</taxon>
        <taxon>Coniochaetaceae</taxon>
        <taxon>Coniochaeta</taxon>
    </lineage>
</organism>
<gene>
    <name evidence="7" type="ORF">CONLIGDRAFT_597555</name>
</gene>
<evidence type="ECO:0000313" key="7">
    <source>
        <dbReference type="EMBL" id="OIW28194.1"/>
    </source>
</evidence>
<dbReference type="PROSITE" id="PS50048">
    <property type="entry name" value="ZN2_CY6_FUNGAL_2"/>
    <property type="match status" value="1"/>
</dbReference>
<evidence type="ECO:0000256" key="3">
    <source>
        <dbReference type="ARBA" id="ARBA00023125"/>
    </source>
</evidence>
<reference evidence="7 8" key="1">
    <citation type="submission" date="2016-10" db="EMBL/GenBank/DDBJ databases">
        <title>Draft genome sequence of Coniochaeta ligniaria NRRL30616, a lignocellulolytic fungus for bioabatement of inhibitors in plant biomass hydrolysates.</title>
        <authorList>
            <consortium name="DOE Joint Genome Institute"/>
            <person name="Jimenez D.J."/>
            <person name="Hector R.E."/>
            <person name="Riley R."/>
            <person name="Sun H."/>
            <person name="Grigoriev I.V."/>
            <person name="Van Elsas J.D."/>
            <person name="Nichols N.N."/>
        </authorList>
    </citation>
    <scope>NUCLEOTIDE SEQUENCE [LARGE SCALE GENOMIC DNA]</scope>
    <source>
        <strain evidence="7 8">NRRL 30616</strain>
    </source>
</reference>
<evidence type="ECO:0000313" key="8">
    <source>
        <dbReference type="Proteomes" id="UP000182658"/>
    </source>
</evidence>
<dbReference type="GO" id="GO:0008270">
    <property type="term" value="F:zinc ion binding"/>
    <property type="evidence" value="ECO:0007669"/>
    <property type="project" value="InterPro"/>
</dbReference>
<dbReference type="CDD" id="cd12148">
    <property type="entry name" value="fungal_TF_MHR"/>
    <property type="match status" value="1"/>
</dbReference>
<dbReference type="GO" id="GO:0000981">
    <property type="term" value="F:DNA-binding transcription factor activity, RNA polymerase II-specific"/>
    <property type="evidence" value="ECO:0007669"/>
    <property type="project" value="InterPro"/>
</dbReference>
<feature type="domain" description="Zn(2)-C6 fungal-type" evidence="6">
    <location>
        <begin position="40"/>
        <end position="70"/>
    </location>
</feature>
<dbReference type="SMART" id="SM00066">
    <property type="entry name" value="GAL4"/>
    <property type="match status" value="1"/>
</dbReference>
<dbReference type="PANTHER" id="PTHR46910:SF3">
    <property type="entry name" value="HALOTOLERANCE PROTEIN 9-RELATED"/>
    <property type="match status" value="1"/>
</dbReference>
<dbReference type="GO" id="GO:0003677">
    <property type="term" value="F:DNA binding"/>
    <property type="evidence" value="ECO:0007669"/>
    <property type="project" value="UniProtKB-KW"/>
</dbReference>
<evidence type="ECO:0000256" key="2">
    <source>
        <dbReference type="ARBA" id="ARBA00022723"/>
    </source>
</evidence>
<dbReference type="InterPro" id="IPR001138">
    <property type="entry name" value="Zn2Cys6_DnaBD"/>
</dbReference>
<dbReference type="Gene3D" id="4.10.240.10">
    <property type="entry name" value="Zn(2)-C6 fungal-type DNA-binding domain"/>
    <property type="match status" value="1"/>
</dbReference>
<dbReference type="InterPro" id="IPR036864">
    <property type="entry name" value="Zn2-C6_fun-type_DNA-bd_sf"/>
</dbReference>
<comment type="subcellular location">
    <subcellularLocation>
        <location evidence="1">Nucleus</location>
    </subcellularLocation>
</comment>
<proteinExistence type="predicted"/>
<evidence type="ECO:0000256" key="1">
    <source>
        <dbReference type="ARBA" id="ARBA00004123"/>
    </source>
</evidence>
<dbReference type="InParanoid" id="A0A1J7JKK3"/>
<dbReference type="GO" id="GO:0006351">
    <property type="term" value="P:DNA-templated transcription"/>
    <property type="evidence" value="ECO:0007669"/>
    <property type="project" value="InterPro"/>
</dbReference>
<protein>
    <recommendedName>
        <fullName evidence="6">Zn(2)-C6 fungal-type domain-containing protein</fullName>
    </recommendedName>
</protein>
<dbReference type="AlphaFoldDB" id="A0A1J7JKK3"/>
<keyword evidence="4" id="KW-0539">Nucleus</keyword>
<dbReference type="SUPFAM" id="SSF57701">
    <property type="entry name" value="Zn2/Cys6 DNA-binding domain"/>
    <property type="match status" value="1"/>
</dbReference>
<keyword evidence="2" id="KW-0479">Metal-binding</keyword>
<accession>A0A1J7JKK3</accession>
<sequence length="707" mass="78918">MLHGGGGRGAGAGDGGSEEGSGLKGSRHPDKRRRNRVPVSCFSCRALKTKCDGIRPTCATCAHSGRTCTYLQQGISGPGRAAETVVVSRQYLRGLEQRLEALERRDTPSVTSIPLPLARGSPEDVDEHVVPPANPSSSSERRASGMNSQPSFNGSHGDSPSSVIADANVSLGGVAFAQLILNTLHGHGNVKAQSMSTDNEVREKPAQLSDEDLYSIPFNAAELLDQFFSLRHSLSPVFHVPTVRPLFDRAIHCRLEDRGMYKPTLIILNMIFALCTSHWLIVSEDTVANHRAARRHYDIAMRLMQPNLLRDWSLEHVQALLIGARYLQSSSCADECWNVLGLAIRIAYGLCLHRDPIDTDPPPLRETKRRVWYAAYTLDRLMSMVYERPSAIRSAECSVLLPEDLDDDCIRVDGLLYPMPRRPSTMTFSIEVVKLYRIMEALMTGLTGDVHNSRRVAQLVGSLHETYRRWHRALPACLVLDHNNPQEQPWILALRGNMVRILIHRQSLAITLHGLKVPQEAEDAAIAKALQQSRNICINAAIETVDIVALRHEETKKTLGLNWFNIYYLFNAVIVLVSHLVDPLHSNDKTALAKVEMALHMIQTMSRNHSFAARAHSFLQRVLDYTYQSAAQRQGTRDEGMIGGDIFPFHGLELPPEMQDDPTSVTNIHAYFGLADDITNGLDLYQGRLDIKDHALAPWSFNDQWFY</sequence>
<dbReference type="PANTHER" id="PTHR46910">
    <property type="entry name" value="TRANSCRIPTION FACTOR PDR1"/>
    <property type="match status" value="1"/>
</dbReference>
<dbReference type="EMBL" id="KV875098">
    <property type="protein sequence ID" value="OIW28194.1"/>
    <property type="molecule type" value="Genomic_DNA"/>
</dbReference>
<evidence type="ECO:0000256" key="5">
    <source>
        <dbReference type="SAM" id="MobiDB-lite"/>
    </source>
</evidence>
<keyword evidence="8" id="KW-1185">Reference proteome</keyword>
<dbReference type="SMART" id="SM00906">
    <property type="entry name" value="Fungal_trans"/>
    <property type="match status" value="1"/>
</dbReference>